<dbReference type="EnsemblBacteria" id="CAD74245">
    <property type="protein sequence ID" value="CAD74245"/>
    <property type="gene ID" value="RB5449"/>
</dbReference>
<evidence type="ECO:0000313" key="2">
    <source>
        <dbReference type="Proteomes" id="UP000001025"/>
    </source>
</evidence>
<dbReference type="EMBL" id="BX294142">
    <property type="protein sequence ID" value="CAD74245.1"/>
    <property type="molecule type" value="Genomic_DNA"/>
</dbReference>
<dbReference type="AlphaFoldDB" id="Q7URU3"/>
<dbReference type="KEGG" id="rba:RB5449"/>
<dbReference type="HOGENOM" id="CLU_3140040_0_0_0"/>
<dbReference type="Proteomes" id="UP000001025">
    <property type="component" value="Chromosome"/>
</dbReference>
<accession>Q7URU3</accession>
<sequence length="49" mass="5598">MHLRFVRVPHASCRVRSAIRGRNAPRRGCKLTRRPFKATLPEAIAIDSQ</sequence>
<keyword evidence="2" id="KW-1185">Reference proteome</keyword>
<organism evidence="1 2">
    <name type="scientific">Rhodopirellula baltica (strain DSM 10527 / NCIMB 13988 / SH1)</name>
    <dbReference type="NCBI Taxonomy" id="243090"/>
    <lineage>
        <taxon>Bacteria</taxon>
        <taxon>Pseudomonadati</taxon>
        <taxon>Planctomycetota</taxon>
        <taxon>Planctomycetia</taxon>
        <taxon>Pirellulales</taxon>
        <taxon>Pirellulaceae</taxon>
        <taxon>Rhodopirellula</taxon>
    </lineage>
</organism>
<proteinExistence type="predicted"/>
<evidence type="ECO:0000313" key="1">
    <source>
        <dbReference type="EMBL" id="CAD74245.1"/>
    </source>
</evidence>
<dbReference type="STRING" id="243090.RB5449"/>
<name>Q7URU3_RHOBA</name>
<gene>
    <name evidence="1" type="ordered locus">RB5449</name>
</gene>
<protein>
    <submittedName>
        <fullName evidence="1">Uncharacterized protein</fullName>
    </submittedName>
</protein>
<reference evidence="1 2" key="1">
    <citation type="journal article" date="2003" name="Proc. Natl. Acad. Sci. U.S.A.">
        <title>Complete genome sequence of the marine planctomycete Pirellula sp. strain 1.</title>
        <authorList>
            <person name="Gloeckner F.O."/>
            <person name="Kube M."/>
            <person name="Bauer M."/>
            <person name="Teeling H."/>
            <person name="Lombardot T."/>
            <person name="Ludwig W."/>
            <person name="Gade D."/>
            <person name="Beck A."/>
            <person name="Borzym K."/>
            <person name="Heitmann K."/>
            <person name="Rabus R."/>
            <person name="Schlesner H."/>
            <person name="Amann R."/>
            <person name="Reinhardt R."/>
        </authorList>
    </citation>
    <scope>NUCLEOTIDE SEQUENCE [LARGE SCALE GENOMIC DNA]</scope>
    <source>
        <strain evidence="2">DSM 10527 / NCIMB 13988 / SH1</strain>
    </source>
</reference>
<dbReference type="InParanoid" id="Q7URU3"/>